<keyword evidence="8" id="KW-1185">Reference proteome</keyword>
<dbReference type="SMART" id="SM00823">
    <property type="entry name" value="PKS_PP"/>
    <property type="match status" value="1"/>
</dbReference>
<keyword evidence="4" id="KW-0511">Multifunctional enzyme</keyword>
<dbReference type="InterPro" id="IPR009081">
    <property type="entry name" value="PP-bd_ACP"/>
</dbReference>
<organism evidence="7 8">
    <name type="scientific">Streptomyces cinnamoneus</name>
    <name type="common">Streptoverticillium cinnamoneum</name>
    <dbReference type="NCBI Taxonomy" id="53446"/>
    <lineage>
        <taxon>Bacteria</taxon>
        <taxon>Bacillati</taxon>
        <taxon>Actinomycetota</taxon>
        <taxon>Actinomycetes</taxon>
        <taxon>Kitasatosporales</taxon>
        <taxon>Streptomycetaceae</taxon>
        <taxon>Streptomyces</taxon>
        <taxon>Streptomyces cinnamoneus group</taxon>
    </lineage>
</organism>
<feature type="region of interest" description="Disordered" evidence="5">
    <location>
        <begin position="1"/>
        <end position="33"/>
    </location>
</feature>
<dbReference type="SMART" id="SM01294">
    <property type="entry name" value="PKS_PP_betabranch"/>
    <property type="match status" value="1"/>
</dbReference>
<sequence length="194" mass="20825">MDGVPDVRQLLAAEQEEPTDGSDGSQDLRDRLGGLSAAERERSLRELVRTTVAEVLSYRDKTEVDTDKSFLELGFDSLTSVELRTQLNRATALRLPATVVFDYPTPAALAAHLAATLFAAADDTAGEPGEEEIRRALAAVPISRFREAGLLPALLRLADTAEAGPDAPTDDETSELDSMDIENLIEIALDGSDS</sequence>
<dbReference type="GO" id="GO:0031177">
    <property type="term" value="F:phosphopantetheine binding"/>
    <property type="evidence" value="ECO:0007669"/>
    <property type="project" value="InterPro"/>
</dbReference>
<evidence type="ECO:0000313" key="7">
    <source>
        <dbReference type="EMBL" id="PHQ51866.1"/>
    </source>
</evidence>
<dbReference type="InterPro" id="IPR036736">
    <property type="entry name" value="ACP-like_sf"/>
</dbReference>
<keyword evidence="3" id="KW-0808">Transferase</keyword>
<comment type="caution">
    <text evidence="7">The sequence shown here is derived from an EMBL/GenBank/DDBJ whole genome shotgun (WGS) entry which is preliminary data.</text>
</comment>
<dbReference type="PROSITE" id="PS50075">
    <property type="entry name" value="CARRIER"/>
    <property type="match status" value="1"/>
</dbReference>
<dbReference type="GO" id="GO:0004312">
    <property type="term" value="F:fatty acid synthase activity"/>
    <property type="evidence" value="ECO:0007669"/>
    <property type="project" value="TreeGrafter"/>
</dbReference>
<feature type="domain" description="Carrier" evidence="6">
    <location>
        <begin position="42"/>
        <end position="117"/>
    </location>
</feature>
<dbReference type="SUPFAM" id="SSF47336">
    <property type="entry name" value="ACP-like"/>
    <property type="match status" value="1"/>
</dbReference>
<dbReference type="EMBL" id="NHZO01000136">
    <property type="protein sequence ID" value="PHQ51866.1"/>
    <property type="molecule type" value="Genomic_DNA"/>
</dbReference>
<dbReference type="PROSITE" id="PS00012">
    <property type="entry name" value="PHOSPHOPANTETHEINE"/>
    <property type="match status" value="1"/>
</dbReference>
<evidence type="ECO:0000256" key="5">
    <source>
        <dbReference type="SAM" id="MobiDB-lite"/>
    </source>
</evidence>
<keyword evidence="2" id="KW-0597">Phosphoprotein</keyword>
<dbReference type="GO" id="GO:0017000">
    <property type="term" value="P:antibiotic biosynthetic process"/>
    <property type="evidence" value="ECO:0007669"/>
    <property type="project" value="UniProtKB-ARBA"/>
</dbReference>
<reference evidence="7 8" key="1">
    <citation type="journal article" date="2017" name="Biochemistry">
        <title>Identification of the Biosynthetic Pathway for the Antibiotic Bicyclomycin.</title>
        <authorList>
            <person name="Patteson J."/>
            <person name="Cai W."/>
            <person name="Johnson R.A."/>
            <person name="Santa Maria K."/>
            <person name="Li B."/>
        </authorList>
    </citation>
    <scope>NUCLEOTIDE SEQUENCE [LARGE SCALE GENOMIC DNA]</scope>
    <source>
        <strain evidence="7 8">ATCC 21532</strain>
    </source>
</reference>
<accession>A0A2G1XKX5</accession>
<evidence type="ECO:0000259" key="6">
    <source>
        <dbReference type="PROSITE" id="PS50075"/>
    </source>
</evidence>
<evidence type="ECO:0000256" key="2">
    <source>
        <dbReference type="ARBA" id="ARBA00022553"/>
    </source>
</evidence>
<dbReference type="Pfam" id="PF00550">
    <property type="entry name" value="PP-binding"/>
    <property type="match status" value="1"/>
</dbReference>
<evidence type="ECO:0000313" key="8">
    <source>
        <dbReference type="Proteomes" id="UP000222531"/>
    </source>
</evidence>
<dbReference type="InterPro" id="IPR020806">
    <property type="entry name" value="PKS_PP-bd"/>
</dbReference>
<proteinExistence type="predicted"/>
<evidence type="ECO:0000256" key="4">
    <source>
        <dbReference type="ARBA" id="ARBA00023268"/>
    </source>
</evidence>
<dbReference type="InterPro" id="IPR006162">
    <property type="entry name" value="Ppantetheine_attach_site"/>
</dbReference>
<gene>
    <name evidence="7" type="ORF">BLA24_12275</name>
</gene>
<dbReference type="Gene3D" id="1.10.1200.10">
    <property type="entry name" value="ACP-like"/>
    <property type="match status" value="1"/>
</dbReference>
<keyword evidence="1" id="KW-0596">Phosphopantetheine</keyword>
<evidence type="ECO:0000256" key="3">
    <source>
        <dbReference type="ARBA" id="ARBA00022679"/>
    </source>
</evidence>
<dbReference type="PANTHER" id="PTHR43775">
    <property type="entry name" value="FATTY ACID SYNTHASE"/>
    <property type="match status" value="1"/>
</dbReference>
<dbReference type="InterPro" id="IPR050091">
    <property type="entry name" value="PKS_NRPS_Biosynth_Enz"/>
</dbReference>
<evidence type="ECO:0000256" key="1">
    <source>
        <dbReference type="ARBA" id="ARBA00022450"/>
    </source>
</evidence>
<dbReference type="Proteomes" id="UP000222531">
    <property type="component" value="Unassembled WGS sequence"/>
</dbReference>
<dbReference type="FunFam" id="1.10.1200.10:FF:000007">
    <property type="entry name" value="Probable polyketide synthase pks17"/>
    <property type="match status" value="1"/>
</dbReference>
<dbReference type="PANTHER" id="PTHR43775:SF51">
    <property type="entry name" value="INACTIVE PHENOLPHTHIOCEROL SYNTHESIS POLYKETIDE SYNTHASE TYPE I PKS1-RELATED"/>
    <property type="match status" value="1"/>
</dbReference>
<dbReference type="GO" id="GO:0006633">
    <property type="term" value="P:fatty acid biosynthetic process"/>
    <property type="evidence" value="ECO:0007669"/>
    <property type="project" value="TreeGrafter"/>
</dbReference>
<name>A0A2G1XKX5_STRCJ</name>
<protein>
    <recommendedName>
        <fullName evidence="6">Carrier domain-containing protein</fullName>
    </recommendedName>
</protein>
<dbReference type="AlphaFoldDB" id="A0A2G1XKX5"/>